<keyword evidence="3" id="KW-1185">Reference proteome</keyword>
<name>A0ABV0TYI3_9TELE</name>
<sequence length="239" mass="27150">MRTNPEGVFNPFAQHTNRQRAHPEKLFPSLLPDGTSASRQIRQTVCAYANYTQVPEQRQGTRKKTLRHIKPGFCRTNVQTGVWEPEGMAEERVDSSLDLSHLTEEEQSSILQVLQRDLELRNLDEGRIRVAGELVPISSLSPVIGQEVGYNLDKSPVHHRATQRYKQPCTRNLTPKGNLGRVWEEARVPGKNPCMHTKNMLHPERPAIESKTFLLQGNSATNCTTVQPNLLFFVLIFDF</sequence>
<dbReference type="InterPro" id="IPR010911">
    <property type="entry name" value="Rab_BD"/>
</dbReference>
<dbReference type="PROSITE" id="PS50916">
    <property type="entry name" value="RABBD"/>
    <property type="match status" value="1"/>
</dbReference>
<dbReference type="InterPro" id="IPR013083">
    <property type="entry name" value="Znf_RING/FYVE/PHD"/>
</dbReference>
<protein>
    <recommendedName>
        <fullName evidence="1">RabBD domain-containing protein</fullName>
    </recommendedName>
</protein>
<evidence type="ECO:0000313" key="3">
    <source>
        <dbReference type="Proteomes" id="UP001482620"/>
    </source>
</evidence>
<dbReference type="EMBL" id="JAHRIQ010048114">
    <property type="protein sequence ID" value="MEQ2236983.1"/>
    <property type="molecule type" value="Genomic_DNA"/>
</dbReference>
<gene>
    <name evidence="2" type="ORF">ILYODFUR_018334</name>
</gene>
<comment type="caution">
    <text evidence="2">The sequence shown here is derived from an EMBL/GenBank/DDBJ whole genome shotgun (WGS) entry which is preliminary data.</text>
</comment>
<dbReference type="Gene3D" id="3.30.40.10">
    <property type="entry name" value="Zinc/RING finger domain, C3HC4 (zinc finger)"/>
    <property type="match status" value="1"/>
</dbReference>
<reference evidence="2 3" key="1">
    <citation type="submission" date="2021-06" db="EMBL/GenBank/DDBJ databases">
        <authorList>
            <person name="Palmer J.M."/>
        </authorList>
    </citation>
    <scope>NUCLEOTIDE SEQUENCE [LARGE SCALE GENOMIC DNA]</scope>
    <source>
        <strain evidence="3">if_2019</strain>
        <tissue evidence="2">Muscle</tissue>
    </source>
</reference>
<evidence type="ECO:0000259" key="1">
    <source>
        <dbReference type="PROSITE" id="PS50916"/>
    </source>
</evidence>
<feature type="domain" description="RabBD" evidence="1">
    <location>
        <begin position="96"/>
        <end position="168"/>
    </location>
</feature>
<evidence type="ECO:0000313" key="2">
    <source>
        <dbReference type="EMBL" id="MEQ2236983.1"/>
    </source>
</evidence>
<accession>A0ABV0TYI3</accession>
<proteinExistence type="predicted"/>
<organism evidence="2 3">
    <name type="scientific">Ilyodon furcidens</name>
    <name type="common">goldbreast splitfin</name>
    <dbReference type="NCBI Taxonomy" id="33524"/>
    <lineage>
        <taxon>Eukaryota</taxon>
        <taxon>Metazoa</taxon>
        <taxon>Chordata</taxon>
        <taxon>Craniata</taxon>
        <taxon>Vertebrata</taxon>
        <taxon>Euteleostomi</taxon>
        <taxon>Actinopterygii</taxon>
        <taxon>Neopterygii</taxon>
        <taxon>Teleostei</taxon>
        <taxon>Neoteleostei</taxon>
        <taxon>Acanthomorphata</taxon>
        <taxon>Ovalentaria</taxon>
        <taxon>Atherinomorphae</taxon>
        <taxon>Cyprinodontiformes</taxon>
        <taxon>Goodeidae</taxon>
        <taxon>Ilyodon</taxon>
    </lineage>
</organism>
<dbReference type="Proteomes" id="UP001482620">
    <property type="component" value="Unassembled WGS sequence"/>
</dbReference>